<name>A0A8H8S5W9_9HELO</name>
<dbReference type="GO" id="GO:0031267">
    <property type="term" value="F:small GTPase binding"/>
    <property type="evidence" value="ECO:0007669"/>
    <property type="project" value="InterPro"/>
</dbReference>
<comment type="caution">
    <text evidence="4">The sequence shown here is derived from an EMBL/GenBank/DDBJ whole genome shotgun (WGS) entry which is preliminary data.</text>
</comment>
<reference evidence="4 5" key="1">
    <citation type="submission" date="2018-05" db="EMBL/GenBank/DDBJ databases">
        <title>Genome sequencing and assembly of the regulated plant pathogen Lachnellula willkommii and related sister species for the development of diagnostic species identification markers.</title>
        <authorList>
            <person name="Giroux E."/>
            <person name="Bilodeau G."/>
        </authorList>
    </citation>
    <scope>NUCLEOTIDE SEQUENCE [LARGE SCALE GENOMIC DNA]</scope>
    <source>
        <strain evidence="4 5">CBS 160.35</strain>
    </source>
</reference>
<dbReference type="PROSITE" id="PS50166">
    <property type="entry name" value="IMPORTIN_B_NT"/>
    <property type="match status" value="1"/>
</dbReference>
<evidence type="ECO:0000256" key="1">
    <source>
        <dbReference type="ARBA" id="ARBA00022694"/>
    </source>
</evidence>
<dbReference type="GO" id="GO:0005634">
    <property type="term" value="C:nucleus"/>
    <property type="evidence" value="ECO:0007669"/>
    <property type="project" value="UniProtKB-ARBA"/>
</dbReference>
<dbReference type="InterPro" id="IPR051345">
    <property type="entry name" value="Importin_beta-like_NTR"/>
</dbReference>
<dbReference type="InterPro" id="IPR011989">
    <property type="entry name" value="ARM-like"/>
</dbReference>
<dbReference type="InterPro" id="IPR016024">
    <property type="entry name" value="ARM-type_fold"/>
</dbReference>
<evidence type="ECO:0000256" key="2">
    <source>
        <dbReference type="ARBA" id="ARBA00025147"/>
    </source>
</evidence>
<dbReference type="SUPFAM" id="SSF48371">
    <property type="entry name" value="ARM repeat"/>
    <property type="match status" value="1"/>
</dbReference>
<dbReference type="PANTHER" id="PTHR12363">
    <property type="entry name" value="TRANSPORTIN 3 AND IMPORTIN 13"/>
    <property type="match status" value="1"/>
</dbReference>
<dbReference type="EMBL" id="QGMI01000065">
    <property type="protein sequence ID" value="TVY47973.1"/>
    <property type="molecule type" value="Genomic_DNA"/>
</dbReference>
<dbReference type="Pfam" id="PF03810">
    <property type="entry name" value="IBN_N"/>
    <property type="match status" value="1"/>
</dbReference>
<dbReference type="Pfam" id="PF08389">
    <property type="entry name" value="Xpo1"/>
    <property type="match status" value="1"/>
</dbReference>
<gene>
    <name evidence="4" type="ORF">LOCC1_G002611</name>
</gene>
<proteinExistence type="predicted"/>
<dbReference type="GO" id="GO:0008033">
    <property type="term" value="P:tRNA processing"/>
    <property type="evidence" value="ECO:0007669"/>
    <property type="project" value="UniProtKB-KW"/>
</dbReference>
<comment type="function">
    <text evidence="2">tRNA nucleus export receptor which facilitates tRNA translocation across the nuclear pore complex. Involved in pre-tRNA splicing, probably by affecting the interaction of pre-tRNA with splicing endonuclease.</text>
</comment>
<protein>
    <recommendedName>
        <fullName evidence="3">Importin N-terminal domain-containing protein</fullName>
    </recommendedName>
</protein>
<accession>A0A8H8S5W9</accession>
<evidence type="ECO:0000313" key="4">
    <source>
        <dbReference type="EMBL" id="TVY47973.1"/>
    </source>
</evidence>
<dbReference type="GO" id="GO:0006606">
    <property type="term" value="P:protein import into nucleus"/>
    <property type="evidence" value="ECO:0007669"/>
    <property type="project" value="TreeGrafter"/>
</dbReference>
<dbReference type="InterPro" id="IPR013598">
    <property type="entry name" value="Exportin-1/Importin-b-like"/>
</dbReference>
<organism evidence="4 5">
    <name type="scientific">Lachnellula occidentalis</name>
    <dbReference type="NCBI Taxonomy" id="215460"/>
    <lineage>
        <taxon>Eukaryota</taxon>
        <taxon>Fungi</taxon>
        <taxon>Dikarya</taxon>
        <taxon>Ascomycota</taxon>
        <taxon>Pezizomycotina</taxon>
        <taxon>Leotiomycetes</taxon>
        <taxon>Helotiales</taxon>
        <taxon>Lachnaceae</taxon>
        <taxon>Lachnellula</taxon>
    </lineage>
</organism>
<dbReference type="AlphaFoldDB" id="A0A8H8S5W9"/>
<feature type="domain" description="Importin N-terminal" evidence="3">
    <location>
        <begin position="28"/>
        <end position="94"/>
    </location>
</feature>
<keyword evidence="5" id="KW-1185">Reference proteome</keyword>
<keyword evidence="1" id="KW-0819">tRNA processing</keyword>
<dbReference type="Proteomes" id="UP000443090">
    <property type="component" value="Unassembled WGS sequence"/>
</dbReference>
<dbReference type="InterPro" id="IPR001494">
    <property type="entry name" value="Importin-beta_N"/>
</dbReference>
<dbReference type="Gene3D" id="1.25.10.10">
    <property type="entry name" value="Leucine-rich Repeat Variant"/>
    <property type="match status" value="1"/>
</dbReference>
<dbReference type="PANTHER" id="PTHR12363:SF53">
    <property type="entry name" value="MRNA TRANSPORT REGULATOR MTR10"/>
    <property type="match status" value="1"/>
</dbReference>
<dbReference type="OrthoDB" id="5414514at2759"/>
<evidence type="ECO:0000313" key="5">
    <source>
        <dbReference type="Proteomes" id="UP000443090"/>
    </source>
</evidence>
<dbReference type="GO" id="GO:0005737">
    <property type="term" value="C:cytoplasm"/>
    <property type="evidence" value="ECO:0007669"/>
    <property type="project" value="TreeGrafter"/>
</dbReference>
<evidence type="ECO:0000259" key="3">
    <source>
        <dbReference type="PROSITE" id="PS50166"/>
    </source>
</evidence>
<dbReference type="SMART" id="SM00913">
    <property type="entry name" value="IBN_N"/>
    <property type="match status" value="1"/>
</dbReference>
<sequence>MVTMAAHAPVLTAMATMRDGQREQKKAAHQYLESFQKSTEAWQVTIGILQSGAEPEAQLFAATTLRGKITYDVNQIPPDALPSLRDQLLELLKAFATGPRPIRIQLCVCLAILAIQMTGWKDVVPLVVSTLGNSAESYACILDFLKVLPEEVTEGRKINLTVCGPIDTIPRELTTAWVRRESIYIRI</sequence>